<dbReference type="InterPro" id="IPR036390">
    <property type="entry name" value="WH_DNA-bd_sf"/>
</dbReference>
<dbReference type="InterPro" id="IPR000485">
    <property type="entry name" value="AsnC-type_HTH_dom"/>
</dbReference>
<evidence type="ECO:0000256" key="3">
    <source>
        <dbReference type="ARBA" id="ARBA00023163"/>
    </source>
</evidence>
<evidence type="ECO:0000256" key="2">
    <source>
        <dbReference type="ARBA" id="ARBA00023125"/>
    </source>
</evidence>
<keyword evidence="2" id="KW-0238">DNA-binding</keyword>
<gene>
    <name evidence="5" type="ORF">G4223_14290</name>
</gene>
<dbReference type="InterPro" id="IPR011991">
    <property type="entry name" value="ArsR-like_HTH"/>
</dbReference>
<dbReference type="Pfam" id="PF01037">
    <property type="entry name" value="AsnC_trans_reg"/>
    <property type="match status" value="1"/>
</dbReference>
<dbReference type="InterPro" id="IPR019887">
    <property type="entry name" value="Tscrpt_reg_AsnC/Lrp_C"/>
</dbReference>
<dbReference type="Proteomes" id="UP000480684">
    <property type="component" value="Unassembled WGS sequence"/>
</dbReference>
<evidence type="ECO:0000259" key="4">
    <source>
        <dbReference type="PROSITE" id="PS50956"/>
    </source>
</evidence>
<evidence type="ECO:0000256" key="1">
    <source>
        <dbReference type="ARBA" id="ARBA00023015"/>
    </source>
</evidence>
<dbReference type="PROSITE" id="PS50956">
    <property type="entry name" value="HTH_ASNC_2"/>
    <property type="match status" value="1"/>
</dbReference>
<evidence type="ECO:0000313" key="6">
    <source>
        <dbReference type="Proteomes" id="UP000480684"/>
    </source>
</evidence>
<keyword evidence="3" id="KW-0804">Transcription</keyword>
<dbReference type="InterPro" id="IPR019888">
    <property type="entry name" value="Tscrpt_reg_AsnC-like"/>
</dbReference>
<dbReference type="InterPro" id="IPR011008">
    <property type="entry name" value="Dimeric_a/b-barrel"/>
</dbReference>
<dbReference type="SMART" id="SM00344">
    <property type="entry name" value="HTH_ASNC"/>
    <property type="match status" value="1"/>
</dbReference>
<dbReference type="EMBL" id="JAAIYP010000039">
    <property type="protein sequence ID" value="NFV81284.1"/>
    <property type="molecule type" value="Genomic_DNA"/>
</dbReference>
<keyword evidence="1" id="KW-0805">Transcription regulation</keyword>
<dbReference type="SUPFAM" id="SSF54909">
    <property type="entry name" value="Dimeric alpha+beta barrel"/>
    <property type="match status" value="1"/>
</dbReference>
<sequence>MQRVKLDRIDRRILADLQADGRMTNVELARRAGISAPPCLRRVRALEEAGYIKGYHAEIEPHALAFNVTVFAHVGLNSQAEADLRSFEELVQGWPEVRECHMLAGETDFLLKIVAHDWDDYQRFLTTKLTAAPNISHVKSSLAIRTSKLQPGVPIDVDAGPEAEHE</sequence>
<dbReference type="GO" id="GO:0006355">
    <property type="term" value="P:regulation of DNA-templated transcription"/>
    <property type="evidence" value="ECO:0007669"/>
    <property type="project" value="UniProtKB-ARBA"/>
</dbReference>
<dbReference type="Pfam" id="PF13412">
    <property type="entry name" value="HTH_24"/>
    <property type="match status" value="1"/>
</dbReference>
<dbReference type="SUPFAM" id="SSF46785">
    <property type="entry name" value="Winged helix' DNA-binding domain"/>
    <property type="match status" value="1"/>
</dbReference>
<dbReference type="PANTHER" id="PTHR30154">
    <property type="entry name" value="LEUCINE-RESPONSIVE REGULATORY PROTEIN"/>
    <property type="match status" value="1"/>
</dbReference>
<keyword evidence="6" id="KW-1185">Reference proteome</keyword>
<dbReference type="GO" id="GO:0043565">
    <property type="term" value="F:sequence-specific DNA binding"/>
    <property type="evidence" value="ECO:0007669"/>
    <property type="project" value="InterPro"/>
</dbReference>
<dbReference type="Gene3D" id="1.10.10.10">
    <property type="entry name" value="Winged helix-like DNA-binding domain superfamily/Winged helix DNA-binding domain"/>
    <property type="match status" value="1"/>
</dbReference>
<organism evidence="5 6">
    <name type="scientific">Magnetospirillum aberrantis SpK</name>
    <dbReference type="NCBI Taxonomy" id="908842"/>
    <lineage>
        <taxon>Bacteria</taxon>
        <taxon>Pseudomonadati</taxon>
        <taxon>Pseudomonadota</taxon>
        <taxon>Alphaproteobacteria</taxon>
        <taxon>Rhodospirillales</taxon>
        <taxon>Rhodospirillaceae</taxon>
        <taxon>Magnetospirillum</taxon>
    </lineage>
</organism>
<dbReference type="Gene3D" id="3.30.70.920">
    <property type="match status" value="1"/>
</dbReference>
<protein>
    <submittedName>
        <fullName evidence="5">Lrp/AsnC family transcriptional regulator</fullName>
    </submittedName>
</protein>
<dbReference type="CDD" id="cd00090">
    <property type="entry name" value="HTH_ARSR"/>
    <property type="match status" value="1"/>
</dbReference>
<accession>A0A7C9QV25</accession>
<evidence type="ECO:0000313" key="5">
    <source>
        <dbReference type="EMBL" id="NFV81284.1"/>
    </source>
</evidence>
<dbReference type="AlphaFoldDB" id="A0A7C9QV25"/>
<dbReference type="InterPro" id="IPR036388">
    <property type="entry name" value="WH-like_DNA-bd_sf"/>
</dbReference>
<proteinExistence type="predicted"/>
<dbReference type="GO" id="GO:0043200">
    <property type="term" value="P:response to amino acid"/>
    <property type="evidence" value="ECO:0007669"/>
    <property type="project" value="TreeGrafter"/>
</dbReference>
<feature type="domain" description="HTH asnC-type" evidence="4">
    <location>
        <begin position="6"/>
        <end position="67"/>
    </location>
</feature>
<dbReference type="GO" id="GO:0005829">
    <property type="term" value="C:cytosol"/>
    <property type="evidence" value="ECO:0007669"/>
    <property type="project" value="TreeGrafter"/>
</dbReference>
<name>A0A7C9QV25_9PROT</name>
<dbReference type="RefSeq" id="WP_163681113.1">
    <property type="nucleotide sequence ID" value="NZ_JAAIYP010000039.1"/>
</dbReference>
<comment type="caution">
    <text evidence="5">The sequence shown here is derived from an EMBL/GenBank/DDBJ whole genome shotgun (WGS) entry which is preliminary data.</text>
</comment>
<dbReference type="PANTHER" id="PTHR30154:SF34">
    <property type="entry name" value="TRANSCRIPTIONAL REGULATOR AZLB"/>
    <property type="match status" value="1"/>
</dbReference>
<dbReference type="PRINTS" id="PR00033">
    <property type="entry name" value="HTHASNC"/>
</dbReference>
<reference evidence="5 6" key="1">
    <citation type="submission" date="2020-02" db="EMBL/GenBank/DDBJ databases">
        <authorList>
            <person name="Dziuba M."/>
            <person name="Kuznetsov B."/>
            <person name="Mardanov A."/>
            <person name="Ravin N."/>
            <person name="Grouzdev D."/>
        </authorList>
    </citation>
    <scope>NUCLEOTIDE SEQUENCE [LARGE SCALE GENOMIC DNA]</scope>
    <source>
        <strain evidence="5 6">SpK</strain>
    </source>
</reference>